<comment type="caution">
    <text evidence="3">The sequence shown here is derived from an EMBL/GenBank/DDBJ whole genome shotgun (WGS) entry which is preliminary data.</text>
</comment>
<evidence type="ECO:0000256" key="2">
    <source>
        <dbReference type="PIRSR" id="PIRSR637359-2"/>
    </source>
</evidence>
<reference evidence="3 4" key="1">
    <citation type="journal article" date="2023" name="Nat. Commun.">
        <title>Origin of minicircular mitochondrial genomes in red algae.</title>
        <authorList>
            <person name="Lee Y."/>
            <person name="Cho C.H."/>
            <person name="Lee Y.M."/>
            <person name="Park S.I."/>
            <person name="Yang J.H."/>
            <person name="West J.A."/>
            <person name="Bhattacharya D."/>
            <person name="Yoon H.S."/>
        </authorList>
    </citation>
    <scope>NUCLEOTIDE SEQUENCE [LARGE SCALE GENOMIC DNA]</scope>
    <source>
        <strain evidence="3 4">CCMP1338</strain>
        <tissue evidence="3">Whole cell</tissue>
    </source>
</reference>
<evidence type="ECO:0008006" key="5">
    <source>
        <dbReference type="Google" id="ProtNLM"/>
    </source>
</evidence>
<dbReference type="Gene3D" id="3.40.50.300">
    <property type="entry name" value="P-loop containing nucleotide triphosphate hydrolases"/>
    <property type="match status" value="1"/>
</dbReference>
<dbReference type="Proteomes" id="UP001157974">
    <property type="component" value="Unassembled WGS sequence"/>
</dbReference>
<gene>
    <name evidence="3" type="ORF">NDN08_007312</name>
</gene>
<dbReference type="InterPro" id="IPR027417">
    <property type="entry name" value="P-loop_NTPase"/>
</dbReference>
<dbReference type="InterPro" id="IPR037359">
    <property type="entry name" value="NST/OST"/>
</dbReference>
<dbReference type="PANTHER" id="PTHR10605:SF56">
    <property type="entry name" value="BIFUNCTIONAL HEPARAN SULFATE N-DEACETYLASE_N-SULFOTRANSFERASE"/>
    <property type="match status" value="1"/>
</dbReference>
<keyword evidence="4" id="KW-1185">Reference proteome</keyword>
<organism evidence="3 4">
    <name type="scientific">Rhodosorus marinus</name>
    <dbReference type="NCBI Taxonomy" id="101924"/>
    <lineage>
        <taxon>Eukaryota</taxon>
        <taxon>Rhodophyta</taxon>
        <taxon>Stylonematophyceae</taxon>
        <taxon>Stylonematales</taxon>
        <taxon>Stylonemataceae</taxon>
        <taxon>Rhodosorus</taxon>
    </lineage>
</organism>
<dbReference type="AlphaFoldDB" id="A0AAV8ULF7"/>
<sequence>MSRSVLPVRDRSKLWTKGKVRSDLMGCTWRGLCVVLLIGFASGLAQNVCTRRRVGERLCPELFFLGVRFGGSTAVAMYVASQPAVSLNFPHSVDPYVEFEAHFFDDNFLRGIGYYAGLFPVRNVSYDLAADATPDYLMGRYVPLKIYDSLDFKAVYFVVSLRDPAARAYAWYKHSMGTRMNDVSLDKAMSDFEYKYSLMAKYIGPIVAECMNGEEDPEEAYFACSGRVYYRERVRSPVIEETDNLATGIPRLQRGFTGGLYGPLLLHWFRHFHASQFCLVIYENLLTQFEEEIDHLRPCLKPFGRDLHVQPGDGITVPTITCTDCDEMEQLEEDAERSIGLVLHSELYASSNKVVRGLLWNLYRREGIPVWEELYTG</sequence>
<accession>A0AAV8ULF7</accession>
<dbReference type="GO" id="GO:0008146">
    <property type="term" value="F:sulfotransferase activity"/>
    <property type="evidence" value="ECO:0007669"/>
    <property type="project" value="InterPro"/>
</dbReference>
<keyword evidence="1" id="KW-0808">Transferase</keyword>
<name>A0AAV8ULF7_9RHOD</name>
<feature type="binding site" evidence="2">
    <location>
        <position position="162"/>
    </location>
    <ligand>
        <name>3'-phosphoadenylyl sulfate</name>
        <dbReference type="ChEBI" id="CHEBI:58339"/>
    </ligand>
</feature>
<proteinExistence type="predicted"/>
<dbReference type="PANTHER" id="PTHR10605">
    <property type="entry name" value="HEPARAN SULFATE SULFOTRANSFERASE"/>
    <property type="match status" value="1"/>
</dbReference>
<evidence type="ECO:0000313" key="4">
    <source>
        <dbReference type="Proteomes" id="UP001157974"/>
    </source>
</evidence>
<evidence type="ECO:0000256" key="1">
    <source>
        <dbReference type="ARBA" id="ARBA00022679"/>
    </source>
</evidence>
<dbReference type="SUPFAM" id="SSF52540">
    <property type="entry name" value="P-loop containing nucleoside triphosphate hydrolases"/>
    <property type="match status" value="1"/>
</dbReference>
<evidence type="ECO:0000313" key="3">
    <source>
        <dbReference type="EMBL" id="KAJ8901466.1"/>
    </source>
</evidence>
<dbReference type="EMBL" id="JAMWBK010000011">
    <property type="protein sequence ID" value="KAJ8901466.1"/>
    <property type="molecule type" value="Genomic_DNA"/>
</dbReference>
<protein>
    <recommendedName>
        <fullName evidence="5">Sulfotransferase domain-containing protein</fullName>
    </recommendedName>
</protein>